<accession>A0AAD3XNA1</accession>
<gene>
    <name evidence="2" type="ORF">Nepgr_012356</name>
</gene>
<feature type="compositionally biased region" description="Low complexity" evidence="1">
    <location>
        <begin position="55"/>
        <end position="69"/>
    </location>
</feature>
<name>A0AAD3XNA1_NEPGR</name>
<protein>
    <submittedName>
        <fullName evidence="2">Uncharacterized protein</fullName>
    </submittedName>
</protein>
<comment type="caution">
    <text evidence="2">The sequence shown here is derived from an EMBL/GenBank/DDBJ whole genome shotgun (WGS) entry which is preliminary data.</text>
</comment>
<sequence>MVRVLGDCNCYRADSLSTHGLRRWDSEEGEMWGYPHQNECHEDLGTPRNSTRPATRGQTSQTGSGTKGKPMLISQVAAIGQSSTSNRSAGSGRNPSVAEVQLQIGVD</sequence>
<dbReference type="AlphaFoldDB" id="A0AAD3XNA1"/>
<evidence type="ECO:0000313" key="3">
    <source>
        <dbReference type="Proteomes" id="UP001279734"/>
    </source>
</evidence>
<evidence type="ECO:0000313" key="2">
    <source>
        <dbReference type="EMBL" id="GMH10515.1"/>
    </source>
</evidence>
<reference evidence="2" key="1">
    <citation type="submission" date="2023-05" db="EMBL/GenBank/DDBJ databases">
        <title>Nepenthes gracilis genome sequencing.</title>
        <authorList>
            <person name="Fukushima K."/>
        </authorList>
    </citation>
    <scope>NUCLEOTIDE SEQUENCE</scope>
    <source>
        <strain evidence="2">SING2019-196</strain>
    </source>
</reference>
<keyword evidence="3" id="KW-1185">Reference proteome</keyword>
<feature type="compositionally biased region" description="Polar residues" evidence="1">
    <location>
        <begin position="80"/>
        <end position="94"/>
    </location>
</feature>
<evidence type="ECO:0000256" key="1">
    <source>
        <dbReference type="SAM" id="MobiDB-lite"/>
    </source>
</evidence>
<organism evidence="2 3">
    <name type="scientific">Nepenthes gracilis</name>
    <name type="common">Slender pitcher plant</name>
    <dbReference type="NCBI Taxonomy" id="150966"/>
    <lineage>
        <taxon>Eukaryota</taxon>
        <taxon>Viridiplantae</taxon>
        <taxon>Streptophyta</taxon>
        <taxon>Embryophyta</taxon>
        <taxon>Tracheophyta</taxon>
        <taxon>Spermatophyta</taxon>
        <taxon>Magnoliopsida</taxon>
        <taxon>eudicotyledons</taxon>
        <taxon>Gunneridae</taxon>
        <taxon>Pentapetalae</taxon>
        <taxon>Caryophyllales</taxon>
        <taxon>Nepenthaceae</taxon>
        <taxon>Nepenthes</taxon>
    </lineage>
</organism>
<dbReference type="Proteomes" id="UP001279734">
    <property type="component" value="Unassembled WGS sequence"/>
</dbReference>
<dbReference type="EMBL" id="BSYO01000010">
    <property type="protein sequence ID" value="GMH10515.1"/>
    <property type="molecule type" value="Genomic_DNA"/>
</dbReference>
<proteinExistence type="predicted"/>
<feature type="region of interest" description="Disordered" evidence="1">
    <location>
        <begin position="31"/>
        <end position="107"/>
    </location>
</feature>